<dbReference type="AlphaFoldDB" id="A0A7Y9I3Y0"/>
<dbReference type="SMART" id="SM00507">
    <property type="entry name" value="HNHc"/>
    <property type="match status" value="1"/>
</dbReference>
<dbReference type="Proteomes" id="UP000569914">
    <property type="component" value="Unassembled WGS sequence"/>
</dbReference>
<organism evidence="2 3">
    <name type="scientific">Microlunatus parietis</name>
    <dbReference type="NCBI Taxonomy" id="682979"/>
    <lineage>
        <taxon>Bacteria</taxon>
        <taxon>Bacillati</taxon>
        <taxon>Actinomycetota</taxon>
        <taxon>Actinomycetes</taxon>
        <taxon>Propionibacteriales</taxon>
        <taxon>Propionibacteriaceae</taxon>
        <taxon>Microlunatus</taxon>
    </lineage>
</organism>
<proteinExistence type="predicted"/>
<dbReference type="EMBL" id="JACCBU010000001">
    <property type="protein sequence ID" value="NYE69821.1"/>
    <property type="molecule type" value="Genomic_DNA"/>
</dbReference>
<keyword evidence="3" id="KW-1185">Reference proteome</keyword>
<evidence type="ECO:0000259" key="1">
    <source>
        <dbReference type="SMART" id="SM00507"/>
    </source>
</evidence>
<dbReference type="Gene3D" id="1.10.30.50">
    <property type="match status" value="1"/>
</dbReference>
<evidence type="ECO:0000313" key="3">
    <source>
        <dbReference type="Proteomes" id="UP000569914"/>
    </source>
</evidence>
<dbReference type="InterPro" id="IPR003615">
    <property type="entry name" value="HNH_nuc"/>
</dbReference>
<dbReference type="CDD" id="cd00085">
    <property type="entry name" value="HNHc"/>
    <property type="match status" value="1"/>
</dbReference>
<accession>A0A7Y9I3Y0</accession>
<feature type="domain" description="HNH nuclease" evidence="1">
    <location>
        <begin position="1"/>
        <end position="50"/>
    </location>
</feature>
<sequence>MALVARDGGCSCPGCDRAPTWCERHHVIRWKDGGLTILGNLTLLCLHHHRNFLDRGWQVRINTDGLPEWIPPKYLDRDQKPLINNRILARIRQHPLLT</sequence>
<name>A0A7Y9I3Y0_9ACTN</name>
<protein>
    <recommendedName>
        <fullName evidence="1">HNH nuclease domain-containing protein</fullName>
    </recommendedName>
</protein>
<gene>
    <name evidence="2" type="ORF">BKA15_001150</name>
</gene>
<dbReference type="RefSeq" id="WP_246322269.1">
    <property type="nucleotide sequence ID" value="NZ_JACCBU010000001.1"/>
</dbReference>
<comment type="caution">
    <text evidence="2">The sequence shown here is derived from an EMBL/GenBank/DDBJ whole genome shotgun (WGS) entry which is preliminary data.</text>
</comment>
<reference evidence="2 3" key="1">
    <citation type="submission" date="2020-07" db="EMBL/GenBank/DDBJ databases">
        <title>Sequencing the genomes of 1000 actinobacteria strains.</title>
        <authorList>
            <person name="Klenk H.-P."/>
        </authorList>
    </citation>
    <scope>NUCLEOTIDE SEQUENCE [LARGE SCALE GENOMIC DNA]</scope>
    <source>
        <strain evidence="2 3">DSM 22083</strain>
    </source>
</reference>
<evidence type="ECO:0000313" key="2">
    <source>
        <dbReference type="EMBL" id="NYE69821.1"/>
    </source>
</evidence>